<dbReference type="EMBL" id="JAVDTR010000018">
    <property type="protein sequence ID" value="MDR6726528.1"/>
    <property type="molecule type" value="Genomic_DNA"/>
</dbReference>
<sequence length="466" mass="54286">MDTANSIRQELMQHMKKNNMNLSQFAEMSGINSGTLSRILHGDRAISMNQLVGITSGMRLPEDYFFDDYIEECFAFSVSIRRIRPFIFRCAELDRLDCIEQAVNRLIDDLSYTTILFDMAEELFKSHKRLAARILYRTVSEAEKYQHSERLARCHYRLFEIELGSDMEQNLLAATQFELYVNRLDEVDQLDAMKKLMHVFGMVHKWEKVDSLGRDMHRIATVQYELNQRSKRKEEVGRRTERPLYYYILYSLLARSTASEECGDYSRALEFTRLYANGESWVHEKDEEAQRIVGQFADWAVANAYLYRLMSGEVHIMDEYVDYITSREDEIFVGVRHIVQIANQYDLNIDHILERFAAYIPNSSERAEIGEYQPAIIEEGYAQFLSDLAVYHFKQSKHPSLAIKHILEGLQVSIRINSGKNIITCMTLFEECRAFASVEEKNEFKKLSGEVHLLNAKKNVVLLASL</sequence>
<dbReference type="Proteomes" id="UP001254832">
    <property type="component" value="Unassembled WGS sequence"/>
</dbReference>
<dbReference type="InterPro" id="IPR010982">
    <property type="entry name" value="Lambda_DNA-bd_dom_sf"/>
</dbReference>
<evidence type="ECO:0000313" key="2">
    <source>
        <dbReference type="EMBL" id="MDR6726528.1"/>
    </source>
</evidence>
<name>A0AAP5LRF8_PAEAM</name>
<dbReference type="InterPro" id="IPR001387">
    <property type="entry name" value="Cro/C1-type_HTH"/>
</dbReference>
<dbReference type="Gene3D" id="1.10.260.40">
    <property type="entry name" value="lambda repressor-like DNA-binding domains"/>
    <property type="match status" value="1"/>
</dbReference>
<dbReference type="Pfam" id="PF01381">
    <property type="entry name" value="HTH_3"/>
    <property type="match status" value="1"/>
</dbReference>
<protein>
    <submittedName>
        <fullName evidence="2">Transcriptional regulator with XRE-family HTH domain</fullName>
    </submittedName>
</protein>
<proteinExistence type="predicted"/>
<dbReference type="GO" id="GO:0003677">
    <property type="term" value="F:DNA binding"/>
    <property type="evidence" value="ECO:0007669"/>
    <property type="project" value="InterPro"/>
</dbReference>
<dbReference type="SMART" id="SM00530">
    <property type="entry name" value="HTH_XRE"/>
    <property type="match status" value="1"/>
</dbReference>
<gene>
    <name evidence="2" type="ORF">J2W91_005049</name>
</gene>
<feature type="domain" description="HTH cro/C1-type" evidence="1">
    <location>
        <begin position="16"/>
        <end position="65"/>
    </location>
</feature>
<dbReference type="CDD" id="cd00093">
    <property type="entry name" value="HTH_XRE"/>
    <property type="match status" value="1"/>
</dbReference>
<reference evidence="2" key="1">
    <citation type="submission" date="2023-07" db="EMBL/GenBank/DDBJ databases">
        <title>Sorghum-associated microbial communities from plants grown in Nebraska, USA.</title>
        <authorList>
            <person name="Schachtman D."/>
        </authorList>
    </citation>
    <scope>NUCLEOTIDE SEQUENCE</scope>
    <source>
        <strain evidence="2">BE80</strain>
    </source>
</reference>
<dbReference type="PROSITE" id="PS50943">
    <property type="entry name" value="HTH_CROC1"/>
    <property type="match status" value="1"/>
</dbReference>
<organism evidence="2 3">
    <name type="scientific">Paenibacillus amylolyticus</name>
    <dbReference type="NCBI Taxonomy" id="1451"/>
    <lineage>
        <taxon>Bacteria</taxon>
        <taxon>Bacillati</taxon>
        <taxon>Bacillota</taxon>
        <taxon>Bacilli</taxon>
        <taxon>Bacillales</taxon>
        <taxon>Paenibacillaceae</taxon>
        <taxon>Paenibacillus</taxon>
    </lineage>
</organism>
<dbReference type="RefSeq" id="WP_235540447.1">
    <property type="nucleotide sequence ID" value="NZ_JAVDTR010000018.1"/>
</dbReference>
<evidence type="ECO:0000259" key="1">
    <source>
        <dbReference type="PROSITE" id="PS50943"/>
    </source>
</evidence>
<accession>A0AAP5LRF8</accession>
<comment type="caution">
    <text evidence="2">The sequence shown here is derived from an EMBL/GenBank/DDBJ whole genome shotgun (WGS) entry which is preliminary data.</text>
</comment>
<dbReference type="AlphaFoldDB" id="A0AAP5LRF8"/>
<dbReference type="SUPFAM" id="SSF47413">
    <property type="entry name" value="lambda repressor-like DNA-binding domains"/>
    <property type="match status" value="1"/>
</dbReference>
<evidence type="ECO:0000313" key="3">
    <source>
        <dbReference type="Proteomes" id="UP001254832"/>
    </source>
</evidence>